<feature type="domain" description="HTH cro/C1-type" evidence="3">
    <location>
        <begin position="63"/>
        <end position="117"/>
    </location>
</feature>
<sequence>MRVPLEGLLPSRPALGGEPERITTSDRLCTTVHGSQTRFSVRVGCVPGSNRPNPQLHAFGMHLRRLREAQGLTLEELAERSGMSFRGVVYIEHGNRNPSLTTLLNLARGLQIPPSALLEIFDARSGDPK</sequence>
<reference evidence="5" key="1">
    <citation type="journal article" date="2019" name="Int. J. Syst. Evol. Microbiol.">
        <title>The Global Catalogue of Microorganisms (GCM) 10K type strain sequencing project: providing services to taxonomists for standard genome sequencing and annotation.</title>
        <authorList>
            <consortium name="The Broad Institute Genomics Platform"/>
            <consortium name="The Broad Institute Genome Sequencing Center for Infectious Disease"/>
            <person name="Wu L."/>
            <person name="Ma J."/>
        </authorList>
    </citation>
    <scope>NUCLEOTIDE SEQUENCE [LARGE SCALE GENOMIC DNA]</scope>
    <source>
        <strain evidence="5">JCM 10411</strain>
    </source>
</reference>
<accession>A0ABW1E8M5</accession>
<dbReference type="InterPro" id="IPR001387">
    <property type="entry name" value="Cro/C1-type_HTH"/>
</dbReference>
<evidence type="ECO:0000313" key="4">
    <source>
        <dbReference type="EMBL" id="MFC5857187.1"/>
    </source>
</evidence>
<organism evidence="4 5">
    <name type="scientific">Streptomyces chlorus</name>
    <dbReference type="NCBI Taxonomy" id="887452"/>
    <lineage>
        <taxon>Bacteria</taxon>
        <taxon>Bacillati</taxon>
        <taxon>Actinomycetota</taxon>
        <taxon>Actinomycetes</taxon>
        <taxon>Kitasatosporales</taxon>
        <taxon>Streptomycetaceae</taxon>
        <taxon>Streptomyces</taxon>
    </lineage>
</organism>
<dbReference type="CDD" id="cd00093">
    <property type="entry name" value="HTH_XRE"/>
    <property type="match status" value="1"/>
</dbReference>
<name>A0ABW1E8M5_9ACTN</name>
<proteinExistence type="predicted"/>
<dbReference type="InterPro" id="IPR010982">
    <property type="entry name" value="Lambda_DNA-bd_dom_sf"/>
</dbReference>
<gene>
    <name evidence="4" type="ORF">ACFPZI_37185</name>
</gene>
<dbReference type="SUPFAM" id="SSF47413">
    <property type="entry name" value="lambda repressor-like DNA-binding domains"/>
    <property type="match status" value="1"/>
</dbReference>
<keyword evidence="1" id="KW-0238">DNA-binding</keyword>
<dbReference type="Pfam" id="PF01381">
    <property type="entry name" value="HTH_3"/>
    <property type="match status" value="1"/>
</dbReference>
<dbReference type="Gene3D" id="1.10.260.40">
    <property type="entry name" value="lambda repressor-like DNA-binding domains"/>
    <property type="match status" value="1"/>
</dbReference>
<evidence type="ECO:0000313" key="5">
    <source>
        <dbReference type="Proteomes" id="UP001596180"/>
    </source>
</evidence>
<comment type="caution">
    <text evidence="4">The sequence shown here is derived from an EMBL/GenBank/DDBJ whole genome shotgun (WGS) entry which is preliminary data.</text>
</comment>
<evidence type="ECO:0000256" key="2">
    <source>
        <dbReference type="SAM" id="MobiDB-lite"/>
    </source>
</evidence>
<dbReference type="SMART" id="SM00530">
    <property type="entry name" value="HTH_XRE"/>
    <property type="match status" value="1"/>
</dbReference>
<evidence type="ECO:0000256" key="1">
    <source>
        <dbReference type="ARBA" id="ARBA00023125"/>
    </source>
</evidence>
<dbReference type="PROSITE" id="PS50943">
    <property type="entry name" value="HTH_CROC1"/>
    <property type="match status" value="1"/>
</dbReference>
<dbReference type="PANTHER" id="PTHR46797:SF1">
    <property type="entry name" value="METHYLPHOSPHONATE SYNTHASE"/>
    <property type="match status" value="1"/>
</dbReference>
<evidence type="ECO:0000259" key="3">
    <source>
        <dbReference type="PROSITE" id="PS50943"/>
    </source>
</evidence>
<feature type="region of interest" description="Disordered" evidence="2">
    <location>
        <begin position="1"/>
        <end position="21"/>
    </location>
</feature>
<dbReference type="PANTHER" id="PTHR46797">
    <property type="entry name" value="HTH-TYPE TRANSCRIPTIONAL REGULATOR"/>
    <property type="match status" value="1"/>
</dbReference>
<keyword evidence="5" id="KW-1185">Reference proteome</keyword>
<dbReference type="Proteomes" id="UP001596180">
    <property type="component" value="Unassembled WGS sequence"/>
</dbReference>
<dbReference type="InterPro" id="IPR050807">
    <property type="entry name" value="TransReg_Diox_bact_type"/>
</dbReference>
<dbReference type="EMBL" id="JBHSOA010000166">
    <property type="protein sequence ID" value="MFC5857187.1"/>
    <property type="molecule type" value="Genomic_DNA"/>
</dbReference>
<protein>
    <submittedName>
        <fullName evidence="4">Helix-turn-helix domain-containing protein</fullName>
    </submittedName>
</protein>
<dbReference type="RefSeq" id="WP_381371585.1">
    <property type="nucleotide sequence ID" value="NZ_JBHSOA010000166.1"/>
</dbReference>